<accession>A0A6J5QGN2</accession>
<evidence type="ECO:0000313" key="1">
    <source>
        <dbReference type="EMBL" id="CAB4183679.1"/>
    </source>
</evidence>
<gene>
    <name evidence="1" type="ORF">UFOVP1106_47</name>
</gene>
<dbReference type="EMBL" id="LR797049">
    <property type="protein sequence ID" value="CAB4183679.1"/>
    <property type="molecule type" value="Genomic_DNA"/>
</dbReference>
<reference evidence="1" key="1">
    <citation type="submission" date="2020-05" db="EMBL/GenBank/DDBJ databases">
        <authorList>
            <person name="Chiriac C."/>
            <person name="Salcher M."/>
            <person name="Ghai R."/>
            <person name="Kavagutti S V."/>
        </authorList>
    </citation>
    <scope>NUCLEOTIDE SEQUENCE</scope>
</reference>
<protein>
    <recommendedName>
        <fullName evidence="2">Phage portal protein</fullName>
    </recommendedName>
</protein>
<evidence type="ECO:0008006" key="2">
    <source>
        <dbReference type="Google" id="ProtNLM"/>
    </source>
</evidence>
<proteinExistence type="predicted"/>
<name>A0A6J5QGN2_9CAUD</name>
<organism evidence="1">
    <name type="scientific">uncultured Caudovirales phage</name>
    <dbReference type="NCBI Taxonomy" id="2100421"/>
    <lineage>
        <taxon>Viruses</taxon>
        <taxon>Duplodnaviria</taxon>
        <taxon>Heunggongvirae</taxon>
        <taxon>Uroviricota</taxon>
        <taxon>Caudoviricetes</taxon>
        <taxon>Peduoviridae</taxon>
        <taxon>Maltschvirus</taxon>
        <taxon>Maltschvirus maltsch</taxon>
    </lineage>
</organism>
<sequence length="462" mass="51222">MRKDKYNKVSEVAKPFFKRVMKVISFTNMFVPENKNESKGVFMFGKNNLLPNNLMKWVLDSGTAKRAVSKRAAYISADGFVDEVAANLKVNRIQTADKLLTEIAGYQAYFKGFALHVKRSAEGIQVATLPFQDIRKRLDGKYSYNPTLSAAKFDQSKEQIISAFKGARALNEFELAEIKDNGELIYAYHRNADNPQYPIPDYYAGIEDIRTSSELQKFDFESVVNAFLPSAILTLIGNIDDTQKDANGMTEKDYIDESLEQFTGNVKNAEGKSGRMRLMVMTARTKEEVPTLQTFDAKAIVDASNTKRDIIDRAVCRLFGVNPVLVGFSDAAVLGNQQALSNASNEMCNDVISDQQLITETLAMVYPEVLNWDITSFKPISFIPDAILNDLTPTERRALVGYNELPSLTTGESLLSERLGVGGTQSLVGILTDTTLLSAQKIAALEILFGIPHDDAIKLVGQ</sequence>